<dbReference type="FunFam" id="2.70.130.10:FF:000001">
    <property type="entry name" value="Endoplasmic reticulum lectin 1"/>
    <property type="match status" value="1"/>
</dbReference>
<evidence type="ECO:0000313" key="12">
    <source>
        <dbReference type="Proteomes" id="UP001497623"/>
    </source>
</evidence>
<evidence type="ECO:0000259" key="10">
    <source>
        <dbReference type="PROSITE" id="PS51914"/>
    </source>
</evidence>
<dbReference type="Proteomes" id="UP001497623">
    <property type="component" value="Unassembled WGS sequence"/>
</dbReference>
<feature type="chain" id="PRO_5043853238" description="Endoplasmic reticulum lectin 1" evidence="9">
    <location>
        <begin position="27"/>
        <end position="490"/>
    </location>
</feature>
<feature type="signal peptide" evidence="9">
    <location>
        <begin position="1"/>
        <end position="26"/>
    </location>
</feature>
<dbReference type="PROSITE" id="PS51257">
    <property type="entry name" value="PROKAR_LIPOPROTEIN"/>
    <property type="match status" value="1"/>
</dbReference>
<feature type="domain" description="MRH" evidence="10">
    <location>
        <begin position="351"/>
        <end position="472"/>
    </location>
</feature>
<evidence type="ECO:0000256" key="1">
    <source>
        <dbReference type="ARBA" id="ARBA00004240"/>
    </source>
</evidence>
<dbReference type="AlphaFoldDB" id="A0AAV2PVZ4"/>
<comment type="subcellular location">
    <subcellularLocation>
        <location evidence="1">Endoplasmic reticulum</location>
    </subcellularLocation>
</comment>
<evidence type="ECO:0000256" key="2">
    <source>
        <dbReference type="ARBA" id="ARBA00022729"/>
    </source>
</evidence>
<comment type="caution">
    <text evidence="11">The sequence shown here is derived from an EMBL/GenBank/DDBJ whole genome shotgun (WGS) entry which is preliminary data.</text>
</comment>
<dbReference type="PROSITE" id="PS51914">
    <property type="entry name" value="MRH"/>
    <property type="match status" value="2"/>
</dbReference>
<evidence type="ECO:0000256" key="6">
    <source>
        <dbReference type="ARBA" id="ARBA00041108"/>
    </source>
</evidence>
<keyword evidence="12" id="KW-1185">Reference proteome</keyword>
<dbReference type="EMBL" id="CAXKWB010001664">
    <property type="protein sequence ID" value="CAL4065075.1"/>
    <property type="molecule type" value="Genomic_DNA"/>
</dbReference>
<keyword evidence="4" id="KW-1015">Disulfide bond</keyword>
<sequence length="490" mass="55134">MQDTCRRATMTPWLILSCLAVPAALAANEIKGLDDSILFRLNWAGTGTNLLESPDYEKLLMTTTNNEKYECLVPISYGIEEDGLDSYKGQNALNLLMPLFKKQNCNLRLESYWTYELCHGMHIKQYHEEREGKSARLHEYSLGETSMEALEQHLTILVESLKVNPKPNIPTTKIEGINMPYFVVNYTDGTLCDLTGKPRSSHVLFVCYEDGRHDIYSIKEIYTCEYEIVILSPLLCEHPAYRPRDLPQTDLHCVPFEGNPVRPRNLLQAEAESLKLRSHGTVLGGDTSTGSVKLKVLQDNQDKVVVDDEEGEAADDTTPEATPSAPKVKLNLFPPQPSIDQKLVEDFLNGDYCLHGGSGWWKYEFCYGRKVEQYHEGKDGSRTVILLGEFNVNDHLEWITKHPEKRYKSGKRHVAHFYTGGSICDLTGQPRTVEVKLKCKETSSPSSVALYLLEPVTCQYTLGVETSIVCPLLETADENGLFSKPSTVKG</sequence>
<keyword evidence="2 9" id="KW-0732">Signal</keyword>
<proteinExistence type="predicted"/>
<evidence type="ECO:0000256" key="5">
    <source>
        <dbReference type="ARBA" id="ARBA00037585"/>
    </source>
</evidence>
<evidence type="ECO:0000256" key="4">
    <source>
        <dbReference type="ARBA" id="ARBA00023157"/>
    </source>
</evidence>
<comment type="function">
    <text evidence="5">Probable lectin that binds selectively to improperly folded lumenal proteins. May function in endoplasmic reticulum quality control and endoplasmic reticulum-associated degradation (ERAD) of both non-glycosylated proteins and glycoproteins.</text>
</comment>
<evidence type="ECO:0000256" key="3">
    <source>
        <dbReference type="ARBA" id="ARBA00022824"/>
    </source>
</evidence>
<dbReference type="SUPFAM" id="SSF50911">
    <property type="entry name" value="Mannose 6-phosphate receptor domain"/>
    <property type="match status" value="2"/>
</dbReference>
<dbReference type="GO" id="GO:0030968">
    <property type="term" value="P:endoplasmic reticulum unfolded protein response"/>
    <property type="evidence" value="ECO:0007669"/>
    <property type="project" value="InterPro"/>
</dbReference>
<organism evidence="11 12">
    <name type="scientific">Meganyctiphanes norvegica</name>
    <name type="common">Northern krill</name>
    <name type="synonym">Thysanopoda norvegica</name>
    <dbReference type="NCBI Taxonomy" id="48144"/>
    <lineage>
        <taxon>Eukaryota</taxon>
        <taxon>Metazoa</taxon>
        <taxon>Ecdysozoa</taxon>
        <taxon>Arthropoda</taxon>
        <taxon>Crustacea</taxon>
        <taxon>Multicrustacea</taxon>
        <taxon>Malacostraca</taxon>
        <taxon>Eumalacostraca</taxon>
        <taxon>Eucarida</taxon>
        <taxon>Euphausiacea</taxon>
        <taxon>Euphausiidae</taxon>
        <taxon>Meganyctiphanes</taxon>
    </lineage>
</organism>
<dbReference type="InterPro" id="IPR012913">
    <property type="entry name" value="OS9-like_dom"/>
</dbReference>
<feature type="non-terminal residue" evidence="11">
    <location>
        <position position="490"/>
    </location>
</feature>
<dbReference type="PANTHER" id="PTHR15414">
    <property type="entry name" value="OS-9-RELATED"/>
    <property type="match status" value="1"/>
</dbReference>
<dbReference type="InterPro" id="IPR009011">
    <property type="entry name" value="Man6P_isomerase_rcpt-bd_dom_sf"/>
</dbReference>
<evidence type="ECO:0000256" key="7">
    <source>
        <dbReference type="ARBA" id="ARBA00041661"/>
    </source>
</evidence>
<evidence type="ECO:0000313" key="11">
    <source>
        <dbReference type="EMBL" id="CAL4065075.1"/>
    </source>
</evidence>
<name>A0AAV2PVZ4_MEGNR</name>
<dbReference type="Gene3D" id="2.70.130.10">
    <property type="entry name" value="Mannose-6-phosphate receptor binding domain"/>
    <property type="match status" value="2"/>
</dbReference>
<feature type="domain" description="MRH" evidence="10">
    <location>
        <begin position="103"/>
        <end position="238"/>
    </location>
</feature>
<dbReference type="InterPro" id="IPR045149">
    <property type="entry name" value="OS-9-like"/>
</dbReference>
<dbReference type="Pfam" id="PF07915">
    <property type="entry name" value="PRKCSH"/>
    <property type="match status" value="2"/>
</dbReference>
<keyword evidence="3" id="KW-0256">Endoplasmic reticulum</keyword>
<feature type="region of interest" description="Disordered" evidence="8">
    <location>
        <begin position="307"/>
        <end position="330"/>
    </location>
</feature>
<reference evidence="11 12" key="1">
    <citation type="submission" date="2024-05" db="EMBL/GenBank/DDBJ databases">
        <authorList>
            <person name="Wallberg A."/>
        </authorList>
    </citation>
    <scope>NUCLEOTIDE SEQUENCE [LARGE SCALE GENOMIC DNA]</scope>
</reference>
<dbReference type="InterPro" id="IPR044865">
    <property type="entry name" value="MRH_dom"/>
</dbReference>
<feature type="compositionally biased region" description="Acidic residues" evidence="8">
    <location>
        <begin position="307"/>
        <end position="318"/>
    </location>
</feature>
<dbReference type="GO" id="GO:0030970">
    <property type="term" value="P:retrograde protein transport, ER to cytosol"/>
    <property type="evidence" value="ECO:0007669"/>
    <property type="project" value="TreeGrafter"/>
</dbReference>
<protein>
    <recommendedName>
        <fullName evidence="6">Endoplasmic reticulum lectin 1</fullName>
    </recommendedName>
    <alternativeName>
        <fullName evidence="7">ER lectin</fullName>
    </alternativeName>
</protein>
<accession>A0AAV2PVZ4</accession>
<gene>
    <name evidence="11" type="ORF">MNOR_LOCUS4533</name>
</gene>
<dbReference type="PANTHER" id="PTHR15414:SF0">
    <property type="entry name" value="ENDOPLASMIC RETICULUM LECTIN 1"/>
    <property type="match status" value="1"/>
</dbReference>
<dbReference type="GO" id="GO:0005788">
    <property type="term" value="C:endoplasmic reticulum lumen"/>
    <property type="evidence" value="ECO:0007669"/>
    <property type="project" value="TreeGrafter"/>
</dbReference>
<evidence type="ECO:0000256" key="9">
    <source>
        <dbReference type="SAM" id="SignalP"/>
    </source>
</evidence>
<evidence type="ECO:0000256" key="8">
    <source>
        <dbReference type="SAM" id="MobiDB-lite"/>
    </source>
</evidence>